<comment type="subunit">
    <text evidence="10">Forms homooligomers and/or heterooligomers.</text>
</comment>
<keyword evidence="13" id="KW-1185">Reference proteome</keyword>
<sequence>MGEANLRLAIGIMGNASSLLLFASPILTFKKVLQKKNIEGFSCIPYIMAMFNCLLYTWYGLPVVSRGWENFPLITINGLGIFLELSFVSIYLRFASIKQKASEKVNGCLLVPALLLFVGVALTSTFSFHNHRTRKILVGSFGLVASVLMYSSPLVAVKQVIKTRSVKFMPFHLSLFTFIATSLWMAYGLVTHDLVLAAPNMVGCPMGLLQLLVYFIYRNKTPEFEQPPLKVVDLEKNGSDITPAAPIIPA</sequence>
<evidence type="ECO:0000256" key="4">
    <source>
        <dbReference type="ARBA" id="ARBA00022475"/>
    </source>
</evidence>
<accession>A0A0K9P6Z0</accession>
<keyword evidence="8 11" id="KW-1133">Transmembrane helix</keyword>
<dbReference type="GO" id="GO:0008643">
    <property type="term" value="P:carbohydrate transport"/>
    <property type="evidence" value="ECO:0000318"/>
    <property type="project" value="GO_Central"/>
</dbReference>
<dbReference type="FunFam" id="1.20.1280.290:FF:000002">
    <property type="entry name" value="Bidirectional sugar transporter SWEET"/>
    <property type="match status" value="1"/>
</dbReference>
<keyword evidence="5 11" id="KW-0762">Sugar transport</keyword>
<dbReference type="FunFam" id="1.20.1280.290:FF:000001">
    <property type="entry name" value="Bidirectional sugar transporter SWEET"/>
    <property type="match status" value="1"/>
</dbReference>
<dbReference type="GO" id="GO:0005886">
    <property type="term" value="C:plasma membrane"/>
    <property type="evidence" value="ECO:0007669"/>
    <property type="project" value="UniProtKB-SubCell"/>
</dbReference>
<evidence type="ECO:0000256" key="11">
    <source>
        <dbReference type="RuleBase" id="RU910715"/>
    </source>
</evidence>
<evidence type="ECO:0000256" key="1">
    <source>
        <dbReference type="ARBA" id="ARBA00004651"/>
    </source>
</evidence>
<dbReference type="Gene3D" id="1.20.1280.290">
    <property type="match status" value="2"/>
</dbReference>
<feature type="transmembrane region" description="Helical" evidence="11">
    <location>
        <begin position="169"/>
        <end position="190"/>
    </location>
</feature>
<keyword evidence="6 11" id="KW-0812">Transmembrane</keyword>
<comment type="caution">
    <text evidence="12">The sequence shown here is derived from an EMBL/GenBank/DDBJ whole genome shotgun (WGS) entry which is preliminary data.</text>
</comment>
<evidence type="ECO:0000256" key="3">
    <source>
        <dbReference type="ARBA" id="ARBA00022448"/>
    </source>
</evidence>
<feature type="transmembrane region" description="Helical" evidence="11">
    <location>
        <begin position="6"/>
        <end position="29"/>
    </location>
</feature>
<keyword evidence="7" id="KW-0677">Repeat</keyword>
<feature type="transmembrane region" description="Helical" evidence="11">
    <location>
        <begin position="41"/>
        <end position="59"/>
    </location>
</feature>
<dbReference type="SMR" id="A0A0K9P6Z0"/>
<evidence type="ECO:0000313" key="12">
    <source>
        <dbReference type="EMBL" id="KMZ64773.1"/>
    </source>
</evidence>
<dbReference type="InterPro" id="IPR004316">
    <property type="entry name" value="SWEET_rpt"/>
</dbReference>
<organism evidence="12 13">
    <name type="scientific">Zostera marina</name>
    <name type="common">Eelgrass</name>
    <dbReference type="NCBI Taxonomy" id="29655"/>
    <lineage>
        <taxon>Eukaryota</taxon>
        <taxon>Viridiplantae</taxon>
        <taxon>Streptophyta</taxon>
        <taxon>Embryophyta</taxon>
        <taxon>Tracheophyta</taxon>
        <taxon>Spermatophyta</taxon>
        <taxon>Magnoliopsida</taxon>
        <taxon>Liliopsida</taxon>
        <taxon>Zosteraceae</taxon>
        <taxon>Zostera</taxon>
    </lineage>
</organism>
<dbReference type="InterPro" id="IPR047664">
    <property type="entry name" value="SWEET"/>
</dbReference>
<dbReference type="GO" id="GO:0051119">
    <property type="term" value="F:sugar transmembrane transporter activity"/>
    <property type="evidence" value="ECO:0000318"/>
    <property type="project" value="GO_Central"/>
</dbReference>
<reference evidence="13" key="1">
    <citation type="journal article" date="2016" name="Nature">
        <title>The genome of the seagrass Zostera marina reveals angiosperm adaptation to the sea.</title>
        <authorList>
            <person name="Olsen J.L."/>
            <person name="Rouze P."/>
            <person name="Verhelst B."/>
            <person name="Lin Y.-C."/>
            <person name="Bayer T."/>
            <person name="Collen J."/>
            <person name="Dattolo E."/>
            <person name="De Paoli E."/>
            <person name="Dittami S."/>
            <person name="Maumus F."/>
            <person name="Michel G."/>
            <person name="Kersting A."/>
            <person name="Lauritano C."/>
            <person name="Lohaus R."/>
            <person name="Toepel M."/>
            <person name="Tonon T."/>
            <person name="Vanneste K."/>
            <person name="Amirebrahimi M."/>
            <person name="Brakel J."/>
            <person name="Bostroem C."/>
            <person name="Chovatia M."/>
            <person name="Grimwood J."/>
            <person name="Jenkins J.W."/>
            <person name="Jueterbock A."/>
            <person name="Mraz A."/>
            <person name="Stam W.T."/>
            <person name="Tice H."/>
            <person name="Bornberg-Bauer E."/>
            <person name="Green P.J."/>
            <person name="Pearson G.A."/>
            <person name="Procaccini G."/>
            <person name="Duarte C.M."/>
            <person name="Schmutz J."/>
            <person name="Reusch T.B.H."/>
            <person name="Van de Peer Y."/>
        </authorList>
    </citation>
    <scope>NUCLEOTIDE SEQUENCE [LARGE SCALE GENOMIC DNA]</scope>
    <source>
        <strain evidence="13">cv. Finnish</strain>
    </source>
</reference>
<evidence type="ECO:0000256" key="5">
    <source>
        <dbReference type="ARBA" id="ARBA00022597"/>
    </source>
</evidence>
<dbReference type="OMA" id="CSLWLRY"/>
<dbReference type="PANTHER" id="PTHR10791:SF28">
    <property type="entry name" value="BIDIRECTIONAL SUGAR TRANSPORTER SWEET3"/>
    <property type="match status" value="1"/>
</dbReference>
<evidence type="ECO:0000256" key="2">
    <source>
        <dbReference type="ARBA" id="ARBA00007809"/>
    </source>
</evidence>
<dbReference type="OrthoDB" id="409725at2759"/>
<evidence type="ECO:0000256" key="10">
    <source>
        <dbReference type="ARBA" id="ARBA00038715"/>
    </source>
</evidence>
<comment type="function">
    <text evidence="11">Mediates both low-affinity uptake and efflux of sugar across the membrane.</text>
</comment>
<evidence type="ECO:0000256" key="6">
    <source>
        <dbReference type="ARBA" id="ARBA00022692"/>
    </source>
</evidence>
<comment type="subcellular location">
    <subcellularLocation>
        <location evidence="1 11">Cell membrane</location>
        <topology evidence="1 11">Multi-pass membrane protein</topology>
    </subcellularLocation>
</comment>
<feature type="transmembrane region" description="Helical" evidence="11">
    <location>
        <begin position="136"/>
        <end position="157"/>
    </location>
</feature>
<name>A0A0K9P6Z0_ZOSMR</name>
<keyword evidence="9 11" id="KW-0472">Membrane</keyword>
<evidence type="ECO:0000313" key="13">
    <source>
        <dbReference type="Proteomes" id="UP000036987"/>
    </source>
</evidence>
<dbReference type="AlphaFoldDB" id="A0A0K9P6Z0"/>
<dbReference type="Pfam" id="PF03083">
    <property type="entry name" value="MtN3_slv"/>
    <property type="match status" value="2"/>
</dbReference>
<dbReference type="EMBL" id="LFYR01001099">
    <property type="protein sequence ID" value="KMZ64773.1"/>
    <property type="molecule type" value="Genomic_DNA"/>
</dbReference>
<feature type="transmembrane region" description="Helical" evidence="11">
    <location>
        <begin position="104"/>
        <end position="124"/>
    </location>
</feature>
<evidence type="ECO:0000256" key="7">
    <source>
        <dbReference type="ARBA" id="ARBA00022737"/>
    </source>
</evidence>
<evidence type="ECO:0000256" key="9">
    <source>
        <dbReference type="ARBA" id="ARBA00023136"/>
    </source>
</evidence>
<dbReference type="GO" id="GO:0016020">
    <property type="term" value="C:membrane"/>
    <property type="evidence" value="ECO:0000318"/>
    <property type="project" value="GO_Central"/>
</dbReference>
<evidence type="ECO:0000256" key="8">
    <source>
        <dbReference type="ARBA" id="ARBA00022989"/>
    </source>
</evidence>
<keyword evidence="3 11" id="KW-0813">Transport</keyword>
<feature type="transmembrane region" description="Helical" evidence="11">
    <location>
        <begin position="71"/>
        <end position="92"/>
    </location>
</feature>
<dbReference type="Proteomes" id="UP000036987">
    <property type="component" value="Unassembled WGS sequence"/>
</dbReference>
<dbReference type="PANTHER" id="PTHR10791">
    <property type="entry name" value="RAG1-ACTIVATING PROTEIN 1"/>
    <property type="match status" value="1"/>
</dbReference>
<keyword evidence="4" id="KW-1003">Cell membrane</keyword>
<proteinExistence type="inferred from homology"/>
<protein>
    <recommendedName>
        <fullName evidence="11">Bidirectional sugar transporter SWEET</fullName>
    </recommendedName>
</protein>
<feature type="transmembrane region" description="Helical" evidence="11">
    <location>
        <begin position="196"/>
        <end position="217"/>
    </location>
</feature>
<comment type="similarity">
    <text evidence="2 11">Belongs to the SWEET sugar transporter family.</text>
</comment>
<gene>
    <name evidence="12" type="ORF">ZOSMA_34G00500</name>
</gene>